<accession>A0AAD4BBH5</accession>
<sequence length="119" mass="13315">MGWGCPRKCISSSVLTSFAHHSLGARRPWIISRWCLTEGVADMHTVIRTLSESRRGVAHPNCQRRPSLGTAAKLEDNNSWSSDKNIYFYPVEVSIRTVGDFFPIPLSNNGKTPRSVWGV</sequence>
<evidence type="ECO:0000313" key="1">
    <source>
        <dbReference type="EMBL" id="KAF8417674.1"/>
    </source>
</evidence>
<reference evidence="1" key="2">
    <citation type="journal article" date="2020" name="Nat. Commun.">
        <title>Large-scale genome sequencing of mycorrhizal fungi provides insights into the early evolution of symbiotic traits.</title>
        <authorList>
            <person name="Miyauchi S."/>
            <person name="Kiss E."/>
            <person name="Kuo A."/>
            <person name="Drula E."/>
            <person name="Kohler A."/>
            <person name="Sanchez-Garcia M."/>
            <person name="Morin E."/>
            <person name="Andreopoulos B."/>
            <person name="Barry K.W."/>
            <person name="Bonito G."/>
            <person name="Buee M."/>
            <person name="Carver A."/>
            <person name="Chen C."/>
            <person name="Cichocki N."/>
            <person name="Clum A."/>
            <person name="Culley D."/>
            <person name="Crous P.W."/>
            <person name="Fauchery L."/>
            <person name="Girlanda M."/>
            <person name="Hayes R.D."/>
            <person name="Keri Z."/>
            <person name="LaButti K."/>
            <person name="Lipzen A."/>
            <person name="Lombard V."/>
            <person name="Magnuson J."/>
            <person name="Maillard F."/>
            <person name="Murat C."/>
            <person name="Nolan M."/>
            <person name="Ohm R.A."/>
            <person name="Pangilinan J."/>
            <person name="Pereira M.F."/>
            <person name="Perotto S."/>
            <person name="Peter M."/>
            <person name="Pfister S."/>
            <person name="Riley R."/>
            <person name="Sitrit Y."/>
            <person name="Stielow J.B."/>
            <person name="Szollosi G."/>
            <person name="Zifcakova L."/>
            <person name="Stursova M."/>
            <person name="Spatafora J.W."/>
            <person name="Tedersoo L."/>
            <person name="Vaario L.M."/>
            <person name="Yamada A."/>
            <person name="Yan M."/>
            <person name="Wang P."/>
            <person name="Xu J."/>
            <person name="Bruns T."/>
            <person name="Baldrian P."/>
            <person name="Vilgalys R."/>
            <person name="Dunand C."/>
            <person name="Henrissat B."/>
            <person name="Grigoriev I.V."/>
            <person name="Hibbett D."/>
            <person name="Nagy L.G."/>
            <person name="Martin F.M."/>
        </authorList>
    </citation>
    <scope>NUCLEOTIDE SEQUENCE</scope>
    <source>
        <strain evidence="1">BED1</strain>
    </source>
</reference>
<comment type="caution">
    <text evidence="1">The sequence shown here is derived from an EMBL/GenBank/DDBJ whole genome shotgun (WGS) entry which is preliminary data.</text>
</comment>
<name>A0AAD4BBH5_BOLED</name>
<organism evidence="1 2">
    <name type="scientific">Boletus edulis BED1</name>
    <dbReference type="NCBI Taxonomy" id="1328754"/>
    <lineage>
        <taxon>Eukaryota</taxon>
        <taxon>Fungi</taxon>
        <taxon>Dikarya</taxon>
        <taxon>Basidiomycota</taxon>
        <taxon>Agaricomycotina</taxon>
        <taxon>Agaricomycetes</taxon>
        <taxon>Agaricomycetidae</taxon>
        <taxon>Boletales</taxon>
        <taxon>Boletineae</taxon>
        <taxon>Boletaceae</taxon>
        <taxon>Boletoideae</taxon>
        <taxon>Boletus</taxon>
    </lineage>
</organism>
<gene>
    <name evidence="1" type="ORF">L210DRAFT_940782</name>
</gene>
<reference evidence="1" key="1">
    <citation type="submission" date="2019-10" db="EMBL/GenBank/DDBJ databases">
        <authorList>
            <consortium name="DOE Joint Genome Institute"/>
            <person name="Kuo A."/>
            <person name="Miyauchi S."/>
            <person name="Kiss E."/>
            <person name="Drula E."/>
            <person name="Kohler A."/>
            <person name="Sanchez-Garcia M."/>
            <person name="Andreopoulos B."/>
            <person name="Barry K.W."/>
            <person name="Bonito G."/>
            <person name="Buee M."/>
            <person name="Carver A."/>
            <person name="Chen C."/>
            <person name="Cichocki N."/>
            <person name="Clum A."/>
            <person name="Culley D."/>
            <person name="Crous P.W."/>
            <person name="Fauchery L."/>
            <person name="Girlanda M."/>
            <person name="Hayes R."/>
            <person name="Keri Z."/>
            <person name="LaButti K."/>
            <person name="Lipzen A."/>
            <person name="Lombard V."/>
            <person name="Magnuson J."/>
            <person name="Maillard F."/>
            <person name="Morin E."/>
            <person name="Murat C."/>
            <person name="Nolan M."/>
            <person name="Ohm R."/>
            <person name="Pangilinan J."/>
            <person name="Pereira M."/>
            <person name="Perotto S."/>
            <person name="Peter M."/>
            <person name="Riley R."/>
            <person name="Sitrit Y."/>
            <person name="Stielow B."/>
            <person name="Szollosi G."/>
            <person name="Zifcakova L."/>
            <person name="Stursova M."/>
            <person name="Spatafora J.W."/>
            <person name="Tedersoo L."/>
            <person name="Vaario L.-M."/>
            <person name="Yamada A."/>
            <person name="Yan M."/>
            <person name="Wang P."/>
            <person name="Xu J."/>
            <person name="Bruns T."/>
            <person name="Baldrian P."/>
            <person name="Vilgalys R."/>
            <person name="Henrissat B."/>
            <person name="Grigoriev I.V."/>
            <person name="Hibbett D."/>
            <person name="Nagy L.G."/>
            <person name="Martin F.M."/>
        </authorList>
    </citation>
    <scope>NUCLEOTIDE SEQUENCE</scope>
    <source>
        <strain evidence="1">BED1</strain>
    </source>
</reference>
<dbReference type="Proteomes" id="UP001194468">
    <property type="component" value="Unassembled WGS sequence"/>
</dbReference>
<keyword evidence="2" id="KW-1185">Reference proteome</keyword>
<dbReference type="AlphaFoldDB" id="A0AAD4BBH5"/>
<proteinExistence type="predicted"/>
<dbReference type="EMBL" id="WHUW01000217">
    <property type="protein sequence ID" value="KAF8417674.1"/>
    <property type="molecule type" value="Genomic_DNA"/>
</dbReference>
<evidence type="ECO:0000313" key="2">
    <source>
        <dbReference type="Proteomes" id="UP001194468"/>
    </source>
</evidence>
<protein>
    <submittedName>
        <fullName evidence="1">Uncharacterized protein</fullName>
    </submittedName>
</protein>